<evidence type="ECO:0000313" key="8">
    <source>
        <dbReference type="EMBL" id="GCD47458.1"/>
    </source>
</evidence>
<keyword evidence="4 8" id="KW-0378">Hydrolase</keyword>
<sequence length="162" mass="18120">MTELVDRVDEQDRVVGVADRAEAIRKGWLHRVATVVCRDRAGRILVHRRPADVSRFPNQYNWLIGGAVNAGESYEEAAVRELSEELGVRAAARLAFTFLCRGAIAPYWLGVHEAVIADEVTTGPAEIAWHDWLPEPALREAVRQWDFVPDGRDAFARYAALA</sequence>
<feature type="domain" description="Nudix hydrolase" evidence="7">
    <location>
        <begin position="28"/>
        <end position="153"/>
    </location>
</feature>
<dbReference type="EMBL" id="BHZD01000001">
    <property type="protein sequence ID" value="GCD47458.1"/>
    <property type="molecule type" value="Genomic_DNA"/>
</dbReference>
<evidence type="ECO:0000256" key="2">
    <source>
        <dbReference type="ARBA" id="ARBA00005582"/>
    </source>
</evidence>
<evidence type="ECO:0000313" key="9">
    <source>
        <dbReference type="Proteomes" id="UP000286746"/>
    </source>
</evidence>
<dbReference type="InterPro" id="IPR015797">
    <property type="entry name" value="NUDIX_hydrolase-like_dom_sf"/>
</dbReference>
<keyword evidence="5 6" id="KW-0460">Magnesium</keyword>
<evidence type="ECO:0000259" key="7">
    <source>
        <dbReference type="PROSITE" id="PS51462"/>
    </source>
</evidence>
<dbReference type="PIRSF" id="PIRSF017340">
    <property type="entry name" value="Nudix_hydro"/>
    <property type="match status" value="1"/>
</dbReference>
<accession>A0A401WDS1</accession>
<proteinExistence type="inferred from homology"/>
<dbReference type="InterPro" id="IPR000086">
    <property type="entry name" value="NUDIX_hydrolase_dom"/>
</dbReference>
<evidence type="ECO:0000256" key="5">
    <source>
        <dbReference type="ARBA" id="ARBA00022842"/>
    </source>
</evidence>
<comment type="caution">
    <text evidence="8">The sequence shown here is derived from an EMBL/GenBank/DDBJ whole genome shotgun (WGS) entry which is preliminary data.</text>
</comment>
<feature type="binding site" evidence="6">
    <location>
        <position position="81"/>
    </location>
    <ligand>
        <name>Mg(2+)</name>
        <dbReference type="ChEBI" id="CHEBI:18420"/>
    </ligand>
</feature>
<dbReference type="Gene3D" id="3.90.79.10">
    <property type="entry name" value="Nucleoside Triphosphate Pyrophosphohydrolase"/>
    <property type="match status" value="1"/>
</dbReference>
<dbReference type="PANTHER" id="PTHR10885:SF0">
    <property type="entry name" value="ISOPENTENYL-DIPHOSPHATE DELTA-ISOMERASE"/>
    <property type="match status" value="1"/>
</dbReference>
<dbReference type="GO" id="GO:0046872">
    <property type="term" value="F:metal ion binding"/>
    <property type="evidence" value="ECO:0007669"/>
    <property type="project" value="UniProtKB-KW"/>
</dbReference>
<dbReference type="CDD" id="cd04697">
    <property type="entry name" value="NUDIX_Hydrolase"/>
    <property type="match status" value="1"/>
</dbReference>
<evidence type="ECO:0000256" key="6">
    <source>
        <dbReference type="PIRSR" id="PIRSR017340-1"/>
    </source>
</evidence>
<dbReference type="PROSITE" id="PS51462">
    <property type="entry name" value="NUDIX"/>
    <property type="match status" value="1"/>
</dbReference>
<dbReference type="RefSeq" id="WP_125057569.1">
    <property type="nucleotide sequence ID" value="NZ_BHZD01000001.1"/>
</dbReference>
<protein>
    <submittedName>
        <fullName evidence="8">Putative Nudix hydrolase</fullName>
    </submittedName>
</protein>
<dbReference type="Proteomes" id="UP000286746">
    <property type="component" value="Unassembled WGS sequence"/>
</dbReference>
<evidence type="ECO:0000256" key="3">
    <source>
        <dbReference type="ARBA" id="ARBA00022723"/>
    </source>
</evidence>
<dbReference type="PANTHER" id="PTHR10885">
    <property type="entry name" value="ISOPENTENYL-DIPHOSPHATE DELTA-ISOMERASE"/>
    <property type="match status" value="1"/>
</dbReference>
<dbReference type="Pfam" id="PF00293">
    <property type="entry name" value="NUDIX"/>
    <property type="match status" value="1"/>
</dbReference>
<evidence type="ECO:0000256" key="4">
    <source>
        <dbReference type="ARBA" id="ARBA00022801"/>
    </source>
</evidence>
<keyword evidence="9" id="KW-1185">Reference proteome</keyword>
<dbReference type="SUPFAM" id="SSF55811">
    <property type="entry name" value="Nudix"/>
    <property type="match status" value="1"/>
</dbReference>
<dbReference type="PROSITE" id="PS00893">
    <property type="entry name" value="NUDIX_BOX"/>
    <property type="match status" value="1"/>
</dbReference>
<dbReference type="AlphaFoldDB" id="A0A401WDS1"/>
<reference evidence="8 9" key="1">
    <citation type="submission" date="2018-11" db="EMBL/GenBank/DDBJ databases">
        <title>Whole genome sequence of Streptomyces paromomycinus NBRC 15454(T).</title>
        <authorList>
            <person name="Komaki H."/>
            <person name="Tamura T."/>
        </authorList>
    </citation>
    <scope>NUCLEOTIDE SEQUENCE [LARGE SCALE GENOMIC DNA]</scope>
    <source>
        <strain evidence="8 9">NBRC 15454</strain>
    </source>
</reference>
<organism evidence="8 9">
    <name type="scientific">Streptomyces paromomycinus</name>
    <name type="common">Streptomyces rimosus subsp. paromomycinus</name>
    <dbReference type="NCBI Taxonomy" id="92743"/>
    <lineage>
        <taxon>Bacteria</taxon>
        <taxon>Bacillati</taxon>
        <taxon>Actinomycetota</taxon>
        <taxon>Actinomycetes</taxon>
        <taxon>Kitasatosporales</taxon>
        <taxon>Streptomycetaceae</taxon>
        <taxon>Streptomyces</taxon>
    </lineage>
</organism>
<comment type="similarity">
    <text evidence="2">Belongs to the Nudix hydrolase family.</text>
</comment>
<dbReference type="InterPro" id="IPR020084">
    <property type="entry name" value="NUDIX_hydrolase_CS"/>
</dbReference>
<keyword evidence="3 6" id="KW-0479">Metal-binding</keyword>
<comment type="cofactor">
    <cofactor evidence="1">
        <name>Mg(2+)</name>
        <dbReference type="ChEBI" id="CHEBI:18420"/>
    </cofactor>
</comment>
<evidence type="ECO:0000256" key="1">
    <source>
        <dbReference type="ARBA" id="ARBA00001946"/>
    </source>
</evidence>
<name>A0A401WDS1_STREY</name>
<dbReference type="GO" id="GO:0016817">
    <property type="term" value="F:hydrolase activity, acting on acid anhydrides"/>
    <property type="evidence" value="ECO:0007669"/>
    <property type="project" value="InterPro"/>
</dbReference>
<gene>
    <name evidence="8" type="ORF">GKJPGBOP_07224</name>
</gene>
<dbReference type="InterPro" id="IPR024195">
    <property type="entry name" value="NUDIX_hydrolase_YfcD_pred"/>
</dbReference>
<feature type="binding site" evidence="6">
    <location>
        <position position="85"/>
    </location>
    <ligand>
        <name>Mg(2+)</name>
        <dbReference type="ChEBI" id="CHEBI:18420"/>
    </ligand>
</feature>